<dbReference type="Proteomes" id="UP000078396">
    <property type="component" value="Unassembled WGS sequence"/>
</dbReference>
<comment type="caution">
    <text evidence="2">The sequence shown here is derived from an EMBL/GenBank/DDBJ whole genome shotgun (WGS) entry which is preliminary data.</text>
</comment>
<evidence type="ECO:0000256" key="1">
    <source>
        <dbReference type="SAM" id="SignalP"/>
    </source>
</evidence>
<proteinExistence type="predicted"/>
<evidence type="ECO:0008006" key="4">
    <source>
        <dbReference type="Google" id="ProtNLM"/>
    </source>
</evidence>
<dbReference type="EMBL" id="LWCS01000087">
    <property type="protein sequence ID" value="OAN27431.1"/>
    <property type="molecule type" value="Genomic_DNA"/>
</dbReference>
<name>A0A178LCS2_MYCIR</name>
<reference evidence="2 3" key="1">
    <citation type="submission" date="2016-04" db="EMBL/GenBank/DDBJ databases">
        <title>Draft Genome Sequences of Staphylococcus capitis Strain H36, S. capitis Strain H65, S. cohnii Strain H62, S. hominis Strain H69, Mycobacterium iranicum Strain H39, Plantibacter sp. Strain H53, Pseudomonas oryzihabitans Strain H72, and Microbacterium sp. Strain H83, isolated from residential settings.</title>
        <authorList>
            <person name="Lymperopoulou D."/>
            <person name="Adams R.I."/>
            <person name="Lindow S."/>
            <person name="Coil D.A."/>
            <person name="Jospin G."/>
            <person name="Eisen J.A."/>
        </authorList>
    </citation>
    <scope>NUCLEOTIDE SEQUENCE [LARGE SCALE GENOMIC DNA]</scope>
    <source>
        <strain evidence="2 3">H39</strain>
    </source>
</reference>
<feature type="signal peptide" evidence="1">
    <location>
        <begin position="1"/>
        <end position="24"/>
    </location>
</feature>
<accession>A0A178LCS2</accession>
<dbReference type="RefSeq" id="WP_064285223.1">
    <property type="nucleotide sequence ID" value="NZ_LWCS01000087.1"/>
</dbReference>
<dbReference type="AlphaFoldDB" id="A0A178LCS2"/>
<evidence type="ECO:0000313" key="2">
    <source>
        <dbReference type="EMBL" id="OAN27431.1"/>
    </source>
</evidence>
<feature type="chain" id="PRO_5039397712" description="Secreted protein" evidence="1">
    <location>
        <begin position="25"/>
        <end position="100"/>
    </location>
</feature>
<keyword evidence="1" id="KW-0732">Signal</keyword>
<organism evidence="2 3">
    <name type="scientific">Mycolicibacterium iranicum</name>
    <name type="common">Mycobacterium iranicum</name>
    <dbReference type="NCBI Taxonomy" id="912594"/>
    <lineage>
        <taxon>Bacteria</taxon>
        <taxon>Bacillati</taxon>
        <taxon>Actinomycetota</taxon>
        <taxon>Actinomycetes</taxon>
        <taxon>Mycobacteriales</taxon>
        <taxon>Mycobacteriaceae</taxon>
        <taxon>Mycolicibacterium</taxon>
    </lineage>
</organism>
<protein>
    <recommendedName>
        <fullName evidence="4">Secreted protein</fullName>
    </recommendedName>
</protein>
<evidence type="ECO:0000313" key="3">
    <source>
        <dbReference type="Proteomes" id="UP000078396"/>
    </source>
</evidence>
<sequence length="100" mass="10455">MQTLRVILVVIALGAAGMAAPVAAAIPGYTPCPSPPGQQYEVMGGATCEDSWVAQSYDYDDGPKYQEFANFTCYSSTAEQKPILLTCVSDTGGELVVSAV</sequence>
<dbReference type="OrthoDB" id="4626945at2"/>
<gene>
    <name evidence="2" type="ORF">A4X20_11290</name>
</gene>